<dbReference type="PANTHER" id="PTHR22916">
    <property type="entry name" value="GLYCOSYLTRANSFERASE"/>
    <property type="match status" value="1"/>
</dbReference>
<dbReference type="GO" id="GO:0016740">
    <property type="term" value="F:transferase activity"/>
    <property type="evidence" value="ECO:0007669"/>
    <property type="project" value="UniProtKB-KW"/>
</dbReference>
<dbReference type="PANTHER" id="PTHR22916:SF67">
    <property type="entry name" value="COLANIC ACID BIOSYNTHESIS GLYCOSYL TRANSFERASE WCAE-RELATED"/>
    <property type="match status" value="1"/>
</dbReference>
<proteinExistence type="predicted"/>
<organism evidence="2 3">
    <name type="scientific">Butyrivibrio proteoclasticus</name>
    <dbReference type="NCBI Taxonomy" id="43305"/>
    <lineage>
        <taxon>Bacteria</taxon>
        <taxon>Bacillati</taxon>
        <taxon>Bacillota</taxon>
        <taxon>Clostridia</taxon>
        <taxon>Lachnospirales</taxon>
        <taxon>Lachnospiraceae</taxon>
        <taxon>Butyrivibrio</taxon>
    </lineage>
</organism>
<protein>
    <submittedName>
        <fullName evidence="2">Glycosyltransferase involved in cell wall bisynthesis</fullName>
    </submittedName>
</protein>
<dbReference type="CDD" id="cd06433">
    <property type="entry name" value="GT_2_WfgS_like"/>
    <property type="match status" value="1"/>
</dbReference>
<name>A0A1I5VW12_9FIRM</name>
<keyword evidence="3" id="KW-1185">Reference proteome</keyword>
<keyword evidence="2" id="KW-0808">Transferase</keyword>
<dbReference type="AlphaFoldDB" id="A0A1I5VW12"/>
<gene>
    <name evidence="2" type="ORF">SAMN04487928_11955</name>
</gene>
<dbReference type="Gene3D" id="3.40.50.720">
    <property type="entry name" value="NAD(P)-binding Rossmann-like Domain"/>
    <property type="match status" value="1"/>
</dbReference>
<dbReference type="OrthoDB" id="396512at2"/>
<accession>A0A1I5VW12</accession>
<dbReference type="EMBL" id="FOXO01000019">
    <property type="protein sequence ID" value="SFQ11774.1"/>
    <property type="molecule type" value="Genomic_DNA"/>
</dbReference>
<feature type="domain" description="Glycosyltransferase 2-like" evidence="1">
    <location>
        <begin position="19"/>
        <end position="143"/>
    </location>
</feature>
<evidence type="ECO:0000259" key="1">
    <source>
        <dbReference type="Pfam" id="PF00535"/>
    </source>
</evidence>
<sequence length="394" mass="45005">MMDRIDKDVLNDTPKIDISVITVTYNCVDTIERCIKSVINQNHAEYEYIIIDGGSTDGTVEIIEKYREYLSYYVSECDGGIYDAMNKGIKKACGKYIHFLNGDDWYTNDILEVVSDYLNCEIDILYGKVVTVNGGKFSSLSPEPIECIDWKMPMCHQAIFMKNVGQQFDTTYRIAADYKMINEWYNEKRSFQFIPYNIAYYNCGGVSSISVKTKLEITQIAFLAAIKYGKISEPMLNTLTENALDAVNRILFAENENIYQVISFLIEMIKKTDNVIVFGCGKIAETLIPVIEKAGLKITTIVSNNLNDETRRLYSWSVNSPRVLNDVVNSSILVLTESYCDEIVGQIDLMCLDESNDVYTFDELNRNYIRNHCSELIRIANERFGFSLKSIDSE</sequence>
<dbReference type="SUPFAM" id="SSF53448">
    <property type="entry name" value="Nucleotide-diphospho-sugar transferases"/>
    <property type="match status" value="1"/>
</dbReference>
<dbReference type="Gene3D" id="3.90.550.10">
    <property type="entry name" value="Spore Coat Polysaccharide Biosynthesis Protein SpsA, Chain A"/>
    <property type="match status" value="1"/>
</dbReference>
<dbReference type="InterPro" id="IPR001173">
    <property type="entry name" value="Glyco_trans_2-like"/>
</dbReference>
<dbReference type="Pfam" id="PF00535">
    <property type="entry name" value="Glycos_transf_2"/>
    <property type="match status" value="1"/>
</dbReference>
<dbReference type="RefSeq" id="WP_074889334.1">
    <property type="nucleotide sequence ID" value="NZ_FOXO01000019.1"/>
</dbReference>
<reference evidence="3" key="1">
    <citation type="submission" date="2016-10" db="EMBL/GenBank/DDBJ databases">
        <authorList>
            <person name="Varghese N."/>
            <person name="Submissions S."/>
        </authorList>
    </citation>
    <scope>NUCLEOTIDE SEQUENCE [LARGE SCALE GENOMIC DNA]</scope>
    <source>
        <strain evidence="3">P18</strain>
    </source>
</reference>
<evidence type="ECO:0000313" key="2">
    <source>
        <dbReference type="EMBL" id="SFQ11774.1"/>
    </source>
</evidence>
<dbReference type="InterPro" id="IPR029044">
    <property type="entry name" value="Nucleotide-diphossugar_trans"/>
</dbReference>
<evidence type="ECO:0000313" key="3">
    <source>
        <dbReference type="Proteomes" id="UP000182624"/>
    </source>
</evidence>
<dbReference type="Proteomes" id="UP000182624">
    <property type="component" value="Unassembled WGS sequence"/>
</dbReference>